<protein>
    <submittedName>
        <fullName evidence="2">ThiF family adenylyltransferase</fullName>
    </submittedName>
</protein>
<dbReference type="EMBL" id="JACXRZ010000007">
    <property type="protein sequence ID" value="MBD3144094.1"/>
    <property type="molecule type" value="Genomic_DNA"/>
</dbReference>
<name>A0ABR8L2Y6_9ACTN</name>
<dbReference type="PANTHER" id="PTHR10953">
    <property type="entry name" value="UBIQUITIN-ACTIVATING ENZYME E1"/>
    <property type="match status" value="1"/>
</dbReference>
<dbReference type="InterPro" id="IPR045886">
    <property type="entry name" value="ThiF/MoeB/HesA"/>
</dbReference>
<dbReference type="Gene3D" id="3.40.50.720">
    <property type="entry name" value="NAD(P)-binding Rossmann-like Domain"/>
    <property type="match status" value="1"/>
</dbReference>
<feature type="domain" description="THIF-type NAD/FAD binding fold" evidence="1">
    <location>
        <begin position="167"/>
        <end position="411"/>
    </location>
</feature>
<dbReference type="Pfam" id="PF00899">
    <property type="entry name" value="ThiF"/>
    <property type="match status" value="1"/>
</dbReference>
<dbReference type="SUPFAM" id="SSF69572">
    <property type="entry name" value="Activating enzymes of the ubiquitin-like proteins"/>
    <property type="match status" value="1"/>
</dbReference>
<evidence type="ECO:0000259" key="1">
    <source>
        <dbReference type="Pfam" id="PF00899"/>
    </source>
</evidence>
<keyword evidence="3" id="KW-1185">Reference proteome</keyword>
<dbReference type="InterPro" id="IPR035985">
    <property type="entry name" value="Ubiquitin-activating_enz"/>
</dbReference>
<gene>
    <name evidence="2" type="ORF">IEQ31_12980</name>
</gene>
<dbReference type="Proteomes" id="UP000653231">
    <property type="component" value="Unassembled WGS sequence"/>
</dbReference>
<dbReference type="GO" id="GO:0016779">
    <property type="term" value="F:nucleotidyltransferase activity"/>
    <property type="evidence" value="ECO:0007669"/>
    <property type="project" value="UniProtKB-KW"/>
</dbReference>
<comment type="caution">
    <text evidence="2">The sequence shown here is derived from an EMBL/GenBank/DDBJ whole genome shotgun (WGS) entry which is preliminary data.</text>
</comment>
<accession>A0ABR8L2Y6</accession>
<dbReference type="InterPro" id="IPR000594">
    <property type="entry name" value="ThiF_NAD_FAD-bd"/>
</dbReference>
<organism evidence="2 3">
    <name type="scientific">Microbispora bryophytorum subsp. camponoti</name>
    <dbReference type="NCBI Taxonomy" id="1677852"/>
    <lineage>
        <taxon>Bacteria</taxon>
        <taxon>Bacillati</taxon>
        <taxon>Actinomycetota</taxon>
        <taxon>Actinomycetes</taxon>
        <taxon>Streptosporangiales</taxon>
        <taxon>Streptosporangiaceae</taxon>
        <taxon>Microbispora</taxon>
    </lineage>
</organism>
<keyword evidence="2" id="KW-0548">Nucleotidyltransferase</keyword>
<dbReference type="PANTHER" id="PTHR10953:SF102">
    <property type="entry name" value="ADENYLYLTRANSFERASE AND SULFURTRANSFERASE MOCS3"/>
    <property type="match status" value="1"/>
</dbReference>
<proteinExistence type="predicted"/>
<sequence length="466" mass="50923">MHQLRARLFPGDGEEHAAILAAGVVRLPGGGGRLLGREVIPAIDGRDYVPGERGHRLLTASFVTKAALHCRDEGLAYLAVHCHGGSRSVAFSSTDLASHERGYPALLDVLRGQPVGALVLAQEALAGDLWLPDGTRTTIPQTRVLGRPWQTLYPSPPPSPGRADPTYDRQTRLFSDRGQLTLSQLKVAVIGVGGAGSLLVEYLARLGVGHLVIIDPDRIDLTNLPRVVGSTRWDARAWFTHDSRPHWMRRLGRRTATPKVRVAARLARKANPKMAIEPIFGDATDSAVVGRLLDCDFAFLAADMMQARLVFNALVHQYLIPGAQVGAKVQADRITGELLDVFTVYRPITPDRGCLWCNGLINTARLQEEALAADERQAQRYVEDPTVVAPSVITLNATASAHAANDFLTVLGLLEAKAEHDYLRLRPQNATVYYDGIRKDADCPECGRKGRFARGDARRLPTRARH</sequence>
<evidence type="ECO:0000313" key="2">
    <source>
        <dbReference type="EMBL" id="MBD3144094.1"/>
    </source>
</evidence>
<keyword evidence="2" id="KW-0808">Transferase</keyword>
<evidence type="ECO:0000313" key="3">
    <source>
        <dbReference type="Proteomes" id="UP000653231"/>
    </source>
</evidence>
<reference evidence="2 3" key="1">
    <citation type="submission" date="2020-09" db="EMBL/GenBank/DDBJ databases">
        <title>Actinomycete isolated from the Camponotus japonicus Mayr.</title>
        <authorList>
            <person name="Gong X."/>
        </authorList>
    </citation>
    <scope>NUCLEOTIDE SEQUENCE [LARGE SCALE GENOMIC DNA]</scope>
    <source>
        <strain evidence="2 3">2C-HV3</strain>
    </source>
</reference>